<feature type="transmembrane region" description="Helical" evidence="7">
    <location>
        <begin position="545"/>
        <end position="572"/>
    </location>
</feature>
<evidence type="ECO:0000313" key="10">
    <source>
        <dbReference type="Proteomes" id="UP000294723"/>
    </source>
</evidence>
<keyword evidence="2" id="KW-0328">Glycosyltransferase</keyword>
<name>A0A4R5BDD7_9PSEU</name>
<sequence length="583" mass="64990">MGPAGPKFTRTSRRKRPARSTFVHALARRDRVVIGVLSAGWLASLVYFWCWWLQPAHRASVFGLVANSVLIAYLSVMPAYFLLSINRMRKVDPTKRLPAVRTAMVVTKAPSEPWSMVRRTLQAMLVQRYPGPYDVWLCDEDPTDEALRWCAESGVLVSTRRDRPDYHRSAWPRRTKCKEGNLTFFYDHWGYEHYDVVAQLDSDHVPTESYLAEMVRPFADPAIGWVSAPSVCDANAGESWSARGRLYREAAFHGPMQMGHSGKYAPVCIGSHYAVRTSALREIGGLGPELAEDFSTTFLLSSAGWSGAFAPDAIANGTGPVGFGGMITQEFQWSRSLVTLLMGLVPRHVPRFPWYLRVRFLLVLTYYPLVAFTTMAGLVLPAVAAVTGVPWINVNYFSFLAHWWAVFVWLFAIQLLLRRRGLLRPPYAPVISWEMWLFALARWPYVALGVSAAVVQKVRRAPLTFKVTPKAQNRLEPMPRRLIAPYVMIAVGLSLSAVVGELYTNAIGYTFLCLLGSTVYTAVAVILPLLHALENARSAAVPLGVAFDVTAAAPMRLAVSALFPLGLAISMYPPYVDILLGWF</sequence>
<evidence type="ECO:0000256" key="7">
    <source>
        <dbReference type="SAM" id="Phobius"/>
    </source>
</evidence>
<dbReference type="InterPro" id="IPR050321">
    <property type="entry name" value="Glycosyltr_2/OpgH_subfam"/>
</dbReference>
<feature type="domain" description="Glycosyltransferase 2-like" evidence="8">
    <location>
        <begin position="197"/>
        <end position="411"/>
    </location>
</feature>
<evidence type="ECO:0000256" key="1">
    <source>
        <dbReference type="ARBA" id="ARBA00004141"/>
    </source>
</evidence>
<feature type="transmembrane region" description="Helical" evidence="7">
    <location>
        <begin position="360"/>
        <end position="384"/>
    </location>
</feature>
<evidence type="ECO:0000256" key="4">
    <source>
        <dbReference type="ARBA" id="ARBA00022692"/>
    </source>
</evidence>
<feature type="transmembrane region" description="Helical" evidence="7">
    <location>
        <begin position="396"/>
        <end position="417"/>
    </location>
</feature>
<evidence type="ECO:0000256" key="5">
    <source>
        <dbReference type="ARBA" id="ARBA00022989"/>
    </source>
</evidence>
<protein>
    <submittedName>
        <fullName evidence="9">Glycosyltransferase</fullName>
    </submittedName>
</protein>
<dbReference type="GO" id="GO:0005886">
    <property type="term" value="C:plasma membrane"/>
    <property type="evidence" value="ECO:0007669"/>
    <property type="project" value="TreeGrafter"/>
</dbReference>
<gene>
    <name evidence="9" type="ORF">E1202_25750</name>
</gene>
<feature type="transmembrane region" description="Helical" evidence="7">
    <location>
        <begin position="32"/>
        <end position="54"/>
    </location>
</feature>
<reference evidence="9 10" key="1">
    <citation type="submission" date="2019-03" db="EMBL/GenBank/DDBJ databases">
        <title>Draft genome sequences of novel Actinobacteria.</title>
        <authorList>
            <person name="Sahin N."/>
            <person name="Ay H."/>
            <person name="Saygin H."/>
        </authorList>
    </citation>
    <scope>NUCLEOTIDE SEQUENCE [LARGE SCALE GENOMIC DNA]</scope>
    <source>
        <strain evidence="9 10">5K548</strain>
    </source>
</reference>
<feature type="transmembrane region" description="Helical" evidence="7">
    <location>
        <begin position="60"/>
        <end position="83"/>
    </location>
</feature>
<keyword evidence="10" id="KW-1185">Reference proteome</keyword>
<evidence type="ECO:0000256" key="2">
    <source>
        <dbReference type="ARBA" id="ARBA00022676"/>
    </source>
</evidence>
<dbReference type="InterPro" id="IPR001173">
    <property type="entry name" value="Glyco_trans_2-like"/>
</dbReference>
<dbReference type="SUPFAM" id="SSF53448">
    <property type="entry name" value="Nucleotide-diphospho-sugar transferases"/>
    <property type="match status" value="1"/>
</dbReference>
<dbReference type="Proteomes" id="UP000294723">
    <property type="component" value="Unassembled WGS sequence"/>
</dbReference>
<evidence type="ECO:0000313" key="9">
    <source>
        <dbReference type="EMBL" id="TDD83273.1"/>
    </source>
</evidence>
<dbReference type="InterPro" id="IPR029044">
    <property type="entry name" value="Nucleotide-diphossugar_trans"/>
</dbReference>
<accession>A0A4R5BDD7</accession>
<comment type="subcellular location">
    <subcellularLocation>
        <location evidence="1">Membrane</location>
        <topology evidence="1">Multi-pass membrane protein</topology>
    </subcellularLocation>
</comment>
<feature type="transmembrane region" description="Helical" evidence="7">
    <location>
        <begin position="482"/>
        <end position="500"/>
    </location>
</feature>
<keyword evidence="4 7" id="KW-0812">Transmembrane</keyword>
<dbReference type="AlphaFoldDB" id="A0A4R5BDD7"/>
<keyword evidence="6 7" id="KW-0472">Membrane</keyword>
<organism evidence="9 10">
    <name type="scientific">Saccharopolyspora karakumensis</name>
    <dbReference type="NCBI Taxonomy" id="2530386"/>
    <lineage>
        <taxon>Bacteria</taxon>
        <taxon>Bacillati</taxon>
        <taxon>Actinomycetota</taxon>
        <taxon>Actinomycetes</taxon>
        <taxon>Pseudonocardiales</taxon>
        <taxon>Pseudonocardiaceae</taxon>
        <taxon>Saccharopolyspora</taxon>
    </lineage>
</organism>
<keyword evidence="3 9" id="KW-0808">Transferase</keyword>
<evidence type="ECO:0000259" key="8">
    <source>
        <dbReference type="Pfam" id="PF13632"/>
    </source>
</evidence>
<keyword evidence="5 7" id="KW-1133">Transmembrane helix</keyword>
<feature type="transmembrane region" description="Helical" evidence="7">
    <location>
        <begin position="506"/>
        <end position="533"/>
    </location>
</feature>
<dbReference type="EMBL" id="SMLA01000055">
    <property type="protein sequence ID" value="TDD83273.1"/>
    <property type="molecule type" value="Genomic_DNA"/>
</dbReference>
<comment type="caution">
    <text evidence="9">The sequence shown here is derived from an EMBL/GenBank/DDBJ whole genome shotgun (WGS) entry which is preliminary data.</text>
</comment>
<proteinExistence type="predicted"/>
<dbReference type="Pfam" id="PF13632">
    <property type="entry name" value="Glyco_trans_2_3"/>
    <property type="match status" value="1"/>
</dbReference>
<evidence type="ECO:0000256" key="6">
    <source>
        <dbReference type="ARBA" id="ARBA00023136"/>
    </source>
</evidence>
<dbReference type="PANTHER" id="PTHR43867">
    <property type="entry name" value="CELLULOSE SYNTHASE CATALYTIC SUBUNIT A [UDP-FORMING]"/>
    <property type="match status" value="1"/>
</dbReference>
<dbReference type="GO" id="GO:0016758">
    <property type="term" value="F:hexosyltransferase activity"/>
    <property type="evidence" value="ECO:0007669"/>
    <property type="project" value="TreeGrafter"/>
</dbReference>
<dbReference type="PANTHER" id="PTHR43867:SF2">
    <property type="entry name" value="CELLULOSE SYNTHASE CATALYTIC SUBUNIT A [UDP-FORMING]"/>
    <property type="match status" value="1"/>
</dbReference>
<evidence type="ECO:0000256" key="3">
    <source>
        <dbReference type="ARBA" id="ARBA00022679"/>
    </source>
</evidence>
<dbReference type="Gene3D" id="3.90.550.10">
    <property type="entry name" value="Spore Coat Polysaccharide Biosynthesis Protein SpsA, Chain A"/>
    <property type="match status" value="1"/>
</dbReference>